<dbReference type="InterPro" id="IPR051691">
    <property type="entry name" value="Metab_Enz_Cyan_OpOx_G3PDH"/>
</dbReference>
<dbReference type="KEGG" id="htq:FRZ44_18510"/>
<dbReference type="RefSeq" id="WP_191908507.1">
    <property type="nucleotide sequence ID" value="NZ_CP042906.1"/>
</dbReference>
<dbReference type="AlphaFoldDB" id="A0A5J6MP38"/>
<keyword evidence="1" id="KW-0560">Oxidoreductase</keyword>
<evidence type="ECO:0000256" key="1">
    <source>
        <dbReference type="ARBA" id="ARBA00023002"/>
    </source>
</evidence>
<dbReference type="Gene3D" id="3.50.50.60">
    <property type="entry name" value="FAD/NAD(P)-binding domain"/>
    <property type="match status" value="2"/>
</dbReference>
<evidence type="ECO:0000259" key="2">
    <source>
        <dbReference type="Pfam" id="PF07992"/>
    </source>
</evidence>
<sequence>MSAFIDPYSVGGKTPEIAEHAAVLVIGAGDTGMAAAIDAARSGTRTVLIDEHPLDPSLFGLDVPFHFGQRANGSVQNQGRALDQIARSRSRLDEAFEAGVDVRLGVTAWAGFVNGPTAHGLPKPVIALADLNRSWLMSFDKLIVAAGRRDLGFAFPGWELPGVMGAAALHALIHRYHAFAGRRILVLGGGRLGFGTALDARREGFDVAAIVEAAPAFSAPKDMIEAAETAGIALHAASTIARAEGSAAGIGRAHVVALDDALAPIAGSERTIDCDTICLALGAVPNIELLDQLGCKLTYRANQGGHVPLLTPDGKTSLQGVFAIGDCAGIASDEDGPQRLQTWTRAALAVGGLDVAVCQCEEVTRRDLLEVRPPRYLDRDSAGLRARNLQTLLADGPVNQDQIKRLTRAGMGTCQGRRCREQVTALLALAGGIAPEAVPLPSYRAPLRPLPLSVLRDGHEHPGMRSGWDVWFGIDGQFDPYWTIER</sequence>
<keyword evidence="5" id="KW-1185">Reference proteome</keyword>
<reference evidence="4 5" key="1">
    <citation type="submission" date="2019-08" db="EMBL/GenBank/DDBJ databases">
        <title>Hyperibacter terrae gen. nov., sp. nov. and Hyperibacter viscosus sp. nov., two new members in the family Rhodospirillaceae isolated from the rhizosphere of Hypericum perforatum.</title>
        <authorList>
            <person name="Noviana Z."/>
        </authorList>
    </citation>
    <scope>NUCLEOTIDE SEQUENCE [LARGE SCALE GENOMIC DNA]</scope>
    <source>
        <strain evidence="4 5">R5913</strain>
    </source>
</reference>
<dbReference type="InterPro" id="IPR041854">
    <property type="entry name" value="BFD-like_2Fe2S-bd_dom_sf"/>
</dbReference>
<dbReference type="Pfam" id="PF17806">
    <property type="entry name" value="SO_alpha_A3"/>
    <property type="match status" value="1"/>
</dbReference>
<dbReference type="InterPro" id="IPR041117">
    <property type="entry name" value="SoxA_A3"/>
</dbReference>
<protein>
    <submittedName>
        <fullName evidence="4">Oxidoreductase</fullName>
    </submittedName>
</protein>
<feature type="domain" description="SoxA A3" evidence="3">
    <location>
        <begin position="387"/>
        <end position="455"/>
    </location>
</feature>
<evidence type="ECO:0000259" key="3">
    <source>
        <dbReference type="Pfam" id="PF17806"/>
    </source>
</evidence>
<dbReference type="InterPro" id="IPR023753">
    <property type="entry name" value="FAD/NAD-binding_dom"/>
</dbReference>
<dbReference type="PRINTS" id="PR00411">
    <property type="entry name" value="PNDRDTASEI"/>
</dbReference>
<name>A0A5J6MP38_9PROT</name>
<dbReference type="Proteomes" id="UP000326202">
    <property type="component" value="Chromosome"/>
</dbReference>
<dbReference type="Gene3D" id="1.10.10.1100">
    <property type="entry name" value="BFD-like [2Fe-2S]-binding domain"/>
    <property type="match status" value="1"/>
</dbReference>
<evidence type="ECO:0000313" key="4">
    <source>
        <dbReference type="EMBL" id="QEX16556.1"/>
    </source>
</evidence>
<dbReference type="PANTHER" id="PTHR42949">
    <property type="entry name" value="ANAEROBIC GLYCEROL-3-PHOSPHATE DEHYDROGENASE SUBUNIT B"/>
    <property type="match status" value="1"/>
</dbReference>
<proteinExistence type="predicted"/>
<dbReference type="SUPFAM" id="SSF51905">
    <property type="entry name" value="FAD/NAD(P)-binding domain"/>
    <property type="match status" value="1"/>
</dbReference>
<dbReference type="PRINTS" id="PR00368">
    <property type="entry name" value="FADPNR"/>
</dbReference>
<dbReference type="EMBL" id="CP042906">
    <property type="protein sequence ID" value="QEX16556.1"/>
    <property type="molecule type" value="Genomic_DNA"/>
</dbReference>
<dbReference type="Pfam" id="PF07992">
    <property type="entry name" value="Pyr_redox_2"/>
    <property type="match status" value="1"/>
</dbReference>
<accession>A0A5J6MP38</accession>
<organism evidence="4 5">
    <name type="scientific">Hypericibacter terrae</name>
    <dbReference type="NCBI Taxonomy" id="2602015"/>
    <lineage>
        <taxon>Bacteria</taxon>
        <taxon>Pseudomonadati</taxon>
        <taxon>Pseudomonadota</taxon>
        <taxon>Alphaproteobacteria</taxon>
        <taxon>Rhodospirillales</taxon>
        <taxon>Dongiaceae</taxon>
        <taxon>Hypericibacter</taxon>
    </lineage>
</organism>
<gene>
    <name evidence="4" type="ORF">FRZ44_18510</name>
</gene>
<dbReference type="GO" id="GO:0016491">
    <property type="term" value="F:oxidoreductase activity"/>
    <property type="evidence" value="ECO:0007669"/>
    <property type="project" value="UniProtKB-KW"/>
</dbReference>
<feature type="domain" description="FAD/NAD(P)-binding" evidence="2">
    <location>
        <begin position="23"/>
        <end position="346"/>
    </location>
</feature>
<dbReference type="PANTHER" id="PTHR42949:SF3">
    <property type="entry name" value="ANAEROBIC GLYCEROL-3-PHOSPHATE DEHYDROGENASE SUBUNIT B"/>
    <property type="match status" value="1"/>
</dbReference>
<dbReference type="CDD" id="cd19946">
    <property type="entry name" value="GlpA-like_Fer2_BFD-like"/>
    <property type="match status" value="1"/>
</dbReference>
<dbReference type="InterPro" id="IPR036188">
    <property type="entry name" value="FAD/NAD-bd_sf"/>
</dbReference>
<evidence type="ECO:0000313" key="5">
    <source>
        <dbReference type="Proteomes" id="UP000326202"/>
    </source>
</evidence>